<feature type="region of interest" description="Disordered" evidence="1">
    <location>
        <begin position="190"/>
        <end position="255"/>
    </location>
</feature>
<protein>
    <submittedName>
        <fullName evidence="2">Uncharacterized protein</fullName>
    </submittedName>
</protein>
<sequence length="255" mass="27215">MAMKRDLPEPDKRLCGGCGSSERWLLHYIRLRGSFQRLCTNCVLKNHPGLFCPVCLDVFDFDNPPPARDRVMCVKCPAIAHNDCANCASFECPPCSQSNAANFSFFNFNRNGDGGGGGGGGDESAALLLGQESAKAFVAAAKIAANSMKKAAAAARIDAERRVKEAVSAKKRAREALEVLAFLVTKEKDDKDSKVGERELNAAPQKPKSETNPGAMQVLANLATSMATEGTNGLRSNQGQTTDMEEGGDQIKEGA</sequence>
<evidence type="ECO:0000256" key="1">
    <source>
        <dbReference type="SAM" id="MobiDB-lite"/>
    </source>
</evidence>
<comment type="caution">
    <text evidence="2">The sequence shown here is derived from an EMBL/GenBank/DDBJ whole genome shotgun (WGS) entry which is preliminary data.</text>
</comment>
<dbReference type="Proteomes" id="UP001457282">
    <property type="component" value="Unassembled WGS sequence"/>
</dbReference>
<evidence type="ECO:0000313" key="2">
    <source>
        <dbReference type="EMBL" id="KAK9934138.1"/>
    </source>
</evidence>
<accession>A0AAW1XE11</accession>
<evidence type="ECO:0000313" key="3">
    <source>
        <dbReference type="Proteomes" id="UP001457282"/>
    </source>
</evidence>
<gene>
    <name evidence="2" type="ORF">M0R45_021292</name>
</gene>
<dbReference type="EMBL" id="JBEDUW010000004">
    <property type="protein sequence ID" value="KAK9934138.1"/>
    <property type="molecule type" value="Genomic_DNA"/>
</dbReference>
<feature type="compositionally biased region" description="Polar residues" evidence="1">
    <location>
        <begin position="222"/>
        <end position="242"/>
    </location>
</feature>
<dbReference type="AlphaFoldDB" id="A0AAW1XE11"/>
<feature type="compositionally biased region" description="Basic and acidic residues" evidence="1">
    <location>
        <begin position="190"/>
        <end position="200"/>
    </location>
</feature>
<reference evidence="2 3" key="1">
    <citation type="journal article" date="2023" name="G3 (Bethesda)">
        <title>A chromosome-length genome assembly and annotation of blackberry (Rubus argutus, cv. 'Hillquist').</title>
        <authorList>
            <person name="Bruna T."/>
            <person name="Aryal R."/>
            <person name="Dudchenko O."/>
            <person name="Sargent D.J."/>
            <person name="Mead D."/>
            <person name="Buti M."/>
            <person name="Cavallini A."/>
            <person name="Hytonen T."/>
            <person name="Andres J."/>
            <person name="Pham M."/>
            <person name="Weisz D."/>
            <person name="Mascagni F."/>
            <person name="Usai G."/>
            <person name="Natali L."/>
            <person name="Bassil N."/>
            <person name="Fernandez G.E."/>
            <person name="Lomsadze A."/>
            <person name="Armour M."/>
            <person name="Olukolu B."/>
            <person name="Poorten T."/>
            <person name="Britton C."/>
            <person name="Davik J."/>
            <person name="Ashrafi H."/>
            <person name="Aiden E.L."/>
            <person name="Borodovsky M."/>
            <person name="Worthington M."/>
        </authorList>
    </citation>
    <scope>NUCLEOTIDE SEQUENCE [LARGE SCALE GENOMIC DNA]</scope>
    <source>
        <strain evidence="2">PI 553951</strain>
    </source>
</reference>
<dbReference type="PANTHER" id="PTHR34451">
    <property type="entry name" value="PHD FINGER FAMILY PROTEIN"/>
    <property type="match status" value="1"/>
</dbReference>
<name>A0AAW1XE11_RUBAR</name>
<keyword evidence="3" id="KW-1185">Reference proteome</keyword>
<proteinExistence type="predicted"/>
<organism evidence="2 3">
    <name type="scientific">Rubus argutus</name>
    <name type="common">Southern blackberry</name>
    <dbReference type="NCBI Taxonomy" id="59490"/>
    <lineage>
        <taxon>Eukaryota</taxon>
        <taxon>Viridiplantae</taxon>
        <taxon>Streptophyta</taxon>
        <taxon>Embryophyta</taxon>
        <taxon>Tracheophyta</taxon>
        <taxon>Spermatophyta</taxon>
        <taxon>Magnoliopsida</taxon>
        <taxon>eudicotyledons</taxon>
        <taxon>Gunneridae</taxon>
        <taxon>Pentapetalae</taxon>
        <taxon>rosids</taxon>
        <taxon>fabids</taxon>
        <taxon>Rosales</taxon>
        <taxon>Rosaceae</taxon>
        <taxon>Rosoideae</taxon>
        <taxon>Rosoideae incertae sedis</taxon>
        <taxon>Rubus</taxon>
    </lineage>
</organism>
<dbReference type="PANTHER" id="PTHR34451:SF7">
    <property type="entry name" value="PHD FINGER FAMILY PROTEIN"/>
    <property type="match status" value="1"/>
</dbReference>